<dbReference type="Gene3D" id="3.40.50.1820">
    <property type="entry name" value="alpha/beta hydrolase"/>
    <property type="match status" value="1"/>
</dbReference>
<dbReference type="EMBL" id="WUUL01000004">
    <property type="protein sequence ID" value="MXQ53482.1"/>
    <property type="molecule type" value="Genomic_DNA"/>
</dbReference>
<name>A0A6I4VZF4_9BACL</name>
<accession>A0A6I4VZF4</accession>
<dbReference type="Pfam" id="PF00561">
    <property type="entry name" value="Abhydrolase_1"/>
    <property type="match status" value="1"/>
</dbReference>
<proteinExistence type="predicted"/>
<dbReference type="SUPFAM" id="SSF53474">
    <property type="entry name" value="alpha/beta-Hydrolases"/>
    <property type="match status" value="1"/>
</dbReference>
<dbReference type="InterPro" id="IPR029058">
    <property type="entry name" value="AB_hydrolase_fold"/>
</dbReference>
<dbReference type="GO" id="GO:0016787">
    <property type="term" value="F:hydrolase activity"/>
    <property type="evidence" value="ECO:0007669"/>
    <property type="project" value="UniProtKB-KW"/>
</dbReference>
<dbReference type="AlphaFoldDB" id="A0A6I4VZF4"/>
<dbReference type="InterPro" id="IPR000073">
    <property type="entry name" value="AB_hydrolase_1"/>
</dbReference>
<feature type="domain" description="AB hydrolase-1" evidence="1">
    <location>
        <begin position="6"/>
        <end position="56"/>
    </location>
</feature>
<dbReference type="RefSeq" id="WP_160800845.1">
    <property type="nucleotide sequence ID" value="NZ_WUUL01000004.1"/>
</dbReference>
<organism evidence="2 3">
    <name type="scientific">Shimazuella alba</name>
    <dbReference type="NCBI Taxonomy" id="2690964"/>
    <lineage>
        <taxon>Bacteria</taxon>
        <taxon>Bacillati</taxon>
        <taxon>Bacillota</taxon>
        <taxon>Bacilli</taxon>
        <taxon>Bacillales</taxon>
        <taxon>Thermoactinomycetaceae</taxon>
        <taxon>Shimazuella</taxon>
    </lineage>
</organism>
<sequence>MIVENDLSDIILLGHSLGGAVVQYIAQDIPERVRRLIFMGAILVEEVQSIAEGMFAHFQAEGQDTKLAFGDSEMGQPFLLPFESFREIFINDGDLATAQAACETLTTNPGTYILEK</sequence>
<keyword evidence="3" id="KW-1185">Reference proteome</keyword>
<protein>
    <submittedName>
        <fullName evidence="2">Alpha/beta fold hydrolase</fullName>
    </submittedName>
</protein>
<evidence type="ECO:0000259" key="1">
    <source>
        <dbReference type="Pfam" id="PF00561"/>
    </source>
</evidence>
<dbReference type="Proteomes" id="UP000430692">
    <property type="component" value="Unassembled WGS sequence"/>
</dbReference>
<comment type="caution">
    <text evidence="2">The sequence shown here is derived from an EMBL/GenBank/DDBJ whole genome shotgun (WGS) entry which is preliminary data.</text>
</comment>
<keyword evidence="2" id="KW-0378">Hydrolase</keyword>
<evidence type="ECO:0000313" key="3">
    <source>
        <dbReference type="Proteomes" id="UP000430692"/>
    </source>
</evidence>
<gene>
    <name evidence="2" type="ORF">GSM42_07020</name>
</gene>
<evidence type="ECO:0000313" key="2">
    <source>
        <dbReference type="EMBL" id="MXQ53482.1"/>
    </source>
</evidence>
<reference evidence="2 3" key="1">
    <citation type="submission" date="2019-12" db="EMBL/GenBank/DDBJ databases">
        <title>Whole-genome analyses of novel actinobacteria.</title>
        <authorList>
            <person name="Sahin N."/>
            <person name="Saygin H."/>
        </authorList>
    </citation>
    <scope>NUCLEOTIDE SEQUENCE [LARGE SCALE GENOMIC DNA]</scope>
    <source>
        <strain evidence="2 3">KC615</strain>
    </source>
</reference>